<comment type="caution">
    <text evidence="1">The sequence shown here is derived from an EMBL/GenBank/DDBJ whole genome shotgun (WGS) entry which is preliminary data.</text>
</comment>
<dbReference type="InterPro" id="IPR029063">
    <property type="entry name" value="SAM-dependent_MTases_sf"/>
</dbReference>
<organism evidence="1 2">
    <name type="scientific">Albidovulum sediminis</name>
    <dbReference type="NCBI Taxonomy" id="3066345"/>
    <lineage>
        <taxon>Bacteria</taxon>
        <taxon>Pseudomonadati</taxon>
        <taxon>Pseudomonadota</taxon>
        <taxon>Alphaproteobacteria</taxon>
        <taxon>Rhodobacterales</taxon>
        <taxon>Paracoccaceae</taxon>
        <taxon>Albidovulum</taxon>
    </lineage>
</organism>
<keyword evidence="1" id="KW-0489">Methyltransferase</keyword>
<dbReference type="Proteomes" id="UP001205601">
    <property type="component" value="Unassembled WGS sequence"/>
</dbReference>
<gene>
    <name evidence="1" type="ORF">N5I32_05915</name>
</gene>
<reference evidence="2" key="1">
    <citation type="submission" date="2023-07" db="EMBL/GenBank/DDBJ databases">
        <title>Defluviimonas sediminis sp. nov., isolated from mangrove sediment.</title>
        <authorList>
            <person name="Liu L."/>
            <person name="Li J."/>
            <person name="Huang Y."/>
            <person name="Pan J."/>
            <person name="Li M."/>
        </authorList>
    </citation>
    <scope>NUCLEOTIDE SEQUENCE [LARGE SCALE GENOMIC DNA]</scope>
    <source>
        <strain evidence="2">FT324</strain>
    </source>
</reference>
<keyword evidence="1" id="KW-0808">Transferase</keyword>
<dbReference type="GO" id="GO:0032259">
    <property type="term" value="P:methylation"/>
    <property type="evidence" value="ECO:0007669"/>
    <property type="project" value="UniProtKB-KW"/>
</dbReference>
<accession>A0ABT2NJE1</accession>
<dbReference type="RefSeq" id="WP_261494465.1">
    <property type="nucleotide sequence ID" value="NZ_JAOCQF010000001.1"/>
</dbReference>
<name>A0ABT2NJE1_9RHOB</name>
<dbReference type="SUPFAM" id="SSF53335">
    <property type="entry name" value="S-adenosyl-L-methionine-dependent methyltransferases"/>
    <property type="match status" value="1"/>
</dbReference>
<dbReference type="GO" id="GO:0008168">
    <property type="term" value="F:methyltransferase activity"/>
    <property type="evidence" value="ECO:0007669"/>
    <property type="project" value="UniProtKB-KW"/>
</dbReference>
<keyword evidence="2" id="KW-1185">Reference proteome</keyword>
<proteinExistence type="predicted"/>
<sequence>MTGGATGAVPSHWAGMHRIWSFQGEPLRPPAEAVAQMVAAAGPAAAGRVLVLGVTPEFHAAFRDVTALDASAGMIATVWPGDTPTHRAVQGDWTQDIPALGPFDLCVGDLSLSQLAGLAARRVLDAVAAALRPGGRVVIRTVCRPAAPVTEDAIRAHADAPGFNFHGLRLLIALHLAQASGAEVPVRAIHDSFCRLFPDRDDFLRRTGLPPDRMILIDHYAASPLSWWVPSRDEVLDLARAAGLDARIAPSGTYPFAPDLPLLVATPATA</sequence>
<dbReference type="EMBL" id="JAOCQF010000001">
    <property type="protein sequence ID" value="MCT8329043.1"/>
    <property type="molecule type" value="Genomic_DNA"/>
</dbReference>
<protein>
    <submittedName>
        <fullName evidence="1">Class I SAM-dependent methyltransferase</fullName>
    </submittedName>
</protein>
<evidence type="ECO:0000313" key="2">
    <source>
        <dbReference type="Proteomes" id="UP001205601"/>
    </source>
</evidence>
<evidence type="ECO:0000313" key="1">
    <source>
        <dbReference type="EMBL" id="MCT8329043.1"/>
    </source>
</evidence>
<dbReference type="Gene3D" id="3.40.50.150">
    <property type="entry name" value="Vaccinia Virus protein VP39"/>
    <property type="match status" value="1"/>
</dbReference>